<gene>
    <name evidence="7" type="ORF">FA15DRAFT_601103</name>
</gene>
<dbReference type="CDD" id="cd18793">
    <property type="entry name" value="SF2_C_SNF"/>
    <property type="match status" value="1"/>
</dbReference>
<name>A0A5C3KUV9_COPMA</name>
<feature type="domain" description="Helicase C-terminal" evidence="6">
    <location>
        <begin position="806"/>
        <end position="990"/>
    </location>
</feature>
<feature type="compositionally biased region" description="Pro residues" evidence="4">
    <location>
        <begin position="1029"/>
        <end position="1038"/>
    </location>
</feature>
<proteinExistence type="predicted"/>
<dbReference type="GO" id="GO:0008094">
    <property type="term" value="F:ATP-dependent activity, acting on DNA"/>
    <property type="evidence" value="ECO:0007669"/>
    <property type="project" value="TreeGrafter"/>
</dbReference>
<sequence length="1180" mass="131950">MPSHTNSSGLVKFWFAASTFPEAPWRFERWQEITGVDHGLFNTDDKLLPSGWTRNNANAVRQYFQQYGEKASEDLKIKFSAPPRGLPNDPIPGRTFWRDWVTANYSKAWKVHALITSALTSTGLHPVQIAIENQVFDIPPNASSYLPVALDAIGRELFGEEAIDKSGRLSLVLRDPTQILAQRTWQVACRSIKSKRARLTALEGAADSAVSDLTASSDSKITVRAINSAMRSVAAFERAVDAMQTTDGLESLKRLKVDLQQFIPTDPTQPREKGKQTSKKRGSRISNVLATAEEVENLLDVFDEYFSREFESTDELGGDFMRSIISDSDSTACGVGVESSLDDDTLSIRLGFPNGRPFIFNEKRHRGELTPWDEPWEKVLREHPEEFYEFRLHWHQKCGVHAIGRNALSDRSEPDNPTSSLLGDGVGVGKTVQAAAAIAFFSDLCLRQQTDSLNFPQLARELPYLKGHSQFPNRPHLIVVPGTLVSQWVHELRSFFQAKSIDILLYGTGEEAHNSFMKAGGLYESSKHEPCLRIIIATQSAIHQDFLRLYSNERRTRGVLPWEPPERLYVYERTVKFTLYGLEFFTITWDEAQSIRNMGNRHLGALELLRKSHIQLILTATPLQTSFKDICALGRALLMPYFLSEEANRDQMRDETALRRIRKEKDPGVIHSPDEDPTVVYQSAVCEVLRQKFEGRFIRRTPASLGFNNAPLLEIPPLKVIHGVLTLTDREYKYLDSTMDSLNDASTANARKVANSRFYLEHRKGVTFAREPSDPPCPKFNTLEEWEDRKSSKIDCLVRMVQHILTRDDMPPVTFENGVPVFDPAPGSPTFTRDVKILIYQEFPSFIPLVRNVFELYGIQVLCINGRTSYDDRSKIITKFNLDPEPRVLIFSRVGSTGLNLSRANIIIFLDQPWSAQDEEQIRGRAHRQKQKRAVISYHLLGANSADITLAALAAGKKDMLEGFIVSNSGRAINAAINGETLDNDDDDNIPDALFTEQERDNKTKKTKSKVKQSKNKKAKSNAHIVESPSPPSPPSDPAPKLASGNGPLSTTEIDGAPSVAAKDTALKPSESDPSSSNDRPDASNIEREPDAKAHTVTDNSFFRAASRAGSESEFSSSYNPIESSICGACLSDLSQLVTILEHSLDTDRESDRSSIYPDSLNPLNLPPSGTYDESQLLSF</sequence>
<dbReference type="Pfam" id="PF00271">
    <property type="entry name" value="Helicase_C"/>
    <property type="match status" value="1"/>
</dbReference>
<dbReference type="InterPro" id="IPR000330">
    <property type="entry name" value="SNF2_N"/>
</dbReference>
<keyword evidence="8" id="KW-1185">Reference proteome</keyword>
<evidence type="ECO:0000256" key="4">
    <source>
        <dbReference type="SAM" id="MobiDB-lite"/>
    </source>
</evidence>
<dbReference type="SMART" id="SM00490">
    <property type="entry name" value="HELICc"/>
    <property type="match status" value="1"/>
</dbReference>
<keyword evidence="1" id="KW-0547">Nucleotide-binding</keyword>
<dbReference type="Pfam" id="PF00176">
    <property type="entry name" value="SNF2-rel_dom"/>
    <property type="match status" value="1"/>
</dbReference>
<dbReference type="InterPro" id="IPR050628">
    <property type="entry name" value="SNF2_RAD54_helicase_TF"/>
</dbReference>
<dbReference type="Gene3D" id="3.40.50.10810">
    <property type="entry name" value="Tandem AAA-ATPase domain"/>
    <property type="match status" value="1"/>
</dbReference>
<dbReference type="InterPro" id="IPR014001">
    <property type="entry name" value="Helicase_ATP-bd"/>
</dbReference>
<dbReference type="InterPro" id="IPR049730">
    <property type="entry name" value="SNF2/RAD54-like_C"/>
</dbReference>
<dbReference type="SUPFAM" id="SSF52540">
    <property type="entry name" value="P-loop containing nucleoside triphosphate hydrolases"/>
    <property type="match status" value="2"/>
</dbReference>
<dbReference type="GO" id="GO:0005634">
    <property type="term" value="C:nucleus"/>
    <property type="evidence" value="ECO:0007669"/>
    <property type="project" value="TreeGrafter"/>
</dbReference>
<feature type="domain" description="Helicase ATP-binding" evidence="5">
    <location>
        <begin position="411"/>
        <end position="640"/>
    </location>
</feature>
<dbReference type="GO" id="GO:0006281">
    <property type="term" value="P:DNA repair"/>
    <property type="evidence" value="ECO:0007669"/>
    <property type="project" value="TreeGrafter"/>
</dbReference>
<feature type="region of interest" description="Disordered" evidence="4">
    <location>
        <begin position="979"/>
        <end position="1118"/>
    </location>
</feature>
<dbReference type="GO" id="GO:0005524">
    <property type="term" value="F:ATP binding"/>
    <property type="evidence" value="ECO:0007669"/>
    <property type="project" value="UniProtKB-KW"/>
</dbReference>
<organism evidence="7 8">
    <name type="scientific">Coprinopsis marcescibilis</name>
    <name type="common">Agaric fungus</name>
    <name type="synonym">Psathyrella marcescibilis</name>
    <dbReference type="NCBI Taxonomy" id="230819"/>
    <lineage>
        <taxon>Eukaryota</taxon>
        <taxon>Fungi</taxon>
        <taxon>Dikarya</taxon>
        <taxon>Basidiomycota</taxon>
        <taxon>Agaricomycotina</taxon>
        <taxon>Agaricomycetes</taxon>
        <taxon>Agaricomycetidae</taxon>
        <taxon>Agaricales</taxon>
        <taxon>Agaricineae</taxon>
        <taxon>Psathyrellaceae</taxon>
        <taxon>Coprinopsis</taxon>
    </lineage>
</organism>
<dbReference type="InterPro" id="IPR001650">
    <property type="entry name" value="Helicase_C-like"/>
</dbReference>
<dbReference type="STRING" id="230819.A0A5C3KUV9"/>
<feature type="region of interest" description="Disordered" evidence="4">
    <location>
        <begin position="263"/>
        <end position="285"/>
    </location>
</feature>
<accession>A0A5C3KUV9</accession>
<keyword evidence="2" id="KW-0378">Hydrolase</keyword>
<dbReference type="OrthoDB" id="3270319at2759"/>
<evidence type="ECO:0000256" key="3">
    <source>
        <dbReference type="ARBA" id="ARBA00022840"/>
    </source>
</evidence>
<feature type="region of interest" description="Disordered" evidence="4">
    <location>
        <begin position="1146"/>
        <end position="1180"/>
    </location>
</feature>
<protein>
    <submittedName>
        <fullName evidence="7">Uncharacterized protein</fullName>
    </submittedName>
</protein>
<evidence type="ECO:0000256" key="1">
    <source>
        <dbReference type="ARBA" id="ARBA00022741"/>
    </source>
</evidence>
<dbReference type="Gene3D" id="3.40.50.300">
    <property type="entry name" value="P-loop containing nucleotide triphosphate hydrolases"/>
    <property type="match status" value="1"/>
</dbReference>
<dbReference type="InterPro" id="IPR038718">
    <property type="entry name" value="SNF2-like_sf"/>
</dbReference>
<reference evidence="7 8" key="1">
    <citation type="journal article" date="2019" name="Nat. Ecol. Evol.">
        <title>Megaphylogeny resolves global patterns of mushroom evolution.</title>
        <authorList>
            <person name="Varga T."/>
            <person name="Krizsan K."/>
            <person name="Foldi C."/>
            <person name="Dima B."/>
            <person name="Sanchez-Garcia M."/>
            <person name="Sanchez-Ramirez S."/>
            <person name="Szollosi G.J."/>
            <person name="Szarkandi J.G."/>
            <person name="Papp V."/>
            <person name="Albert L."/>
            <person name="Andreopoulos W."/>
            <person name="Angelini C."/>
            <person name="Antonin V."/>
            <person name="Barry K.W."/>
            <person name="Bougher N.L."/>
            <person name="Buchanan P."/>
            <person name="Buyck B."/>
            <person name="Bense V."/>
            <person name="Catcheside P."/>
            <person name="Chovatia M."/>
            <person name="Cooper J."/>
            <person name="Damon W."/>
            <person name="Desjardin D."/>
            <person name="Finy P."/>
            <person name="Geml J."/>
            <person name="Haridas S."/>
            <person name="Hughes K."/>
            <person name="Justo A."/>
            <person name="Karasinski D."/>
            <person name="Kautmanova I."/>
            <person name="Kiss B."/>
            <person name="Kocsube S."/>
            <person name="Kotiranta H."/>
            <person name="LaButti K.M."/>
            <person name="Lechner B.E."/>
            <person name="Liimatainen K."/>
            <person name="Lipzen A."/>
            <person name="Lukacs Z."/>
            <person name="Mihaltcheva S."/>
            <person name="Morgado L.N."/>
            <person name="Niskanen T."/>
            <person name="Noordeloos M.E."/>
            <person name="Ohm R.A."/>
            <person name="Ortiz-Santana B."/>
            <person name="Ovrebo C."/>
            <person name="Racz N."/>
            <person name="Riley R."/>
            <person name="Savchenko A."/>
            <person name="Shiryaev A."/>
            <person name="Soop K."/>
            <person name="Spirin V."/>
            <person name="Szebenyi C."/>
            <person name="Tomsovsky M."/>
            <person name="Tulloss R.E."/>
            <person name="Uehling J."/>
            <person name="Grigoriev I.V."/>
            <person name="Vagvolgyi C."/>
            <person name="Papp T."/>
            <person name="Martin F.M."/>
            <person name="Miettinen O."/>
            <person name="Hibbett D.S."/>
            <person name="Nagy L.G."/>
        </authorList>
    </citation>
    <scope>NUCLEOTIDE SEQUENCE [LARGE SCALE GENOMIC DNA]</scope>
    <source>
        <strain evidence="7 8">CBS 121175</strain>
    </source>
</reference>
<evidence type="ECO:0000256" key="2">
    <source>
        <dbReference type="ARBA" id="ARBA00022801"/>
    </source>
</evidence>
<keyword evidence="3" id="KW-0067">ATP-binding</keyword>
<dbReference type="Proteomes" id="UP000307440">
    <property type="component" value="Unassembled WGS sequence"/>
</dbReference>
<dbReference type="GO" id="GO:0016787">
    <property type="term" value="F:hydrolase activity"/>
    <property type="evidence" value="ECO:0007669"/>
    <property type="project" value="UniProtKB-KW"/>
</dbReference>
<feature type="compositionally biased region" description="Low complexity" evidence="4">
    <location>
        <begin position="1160"/>
        <end position="1169"/>
    </location>
</feature>
<dbReference type="InterPro" id="IPR027417">
    <property type="entry name" value="P-loop_NTPase"/>
</dbReference>
<dbReference type="EMBL" id="ML210330">
    <property type="protein sequence ID" value="TFK19678.1"/>
    <property type="molecule type" value="Genomic_DNA"/>
</dbReference>
<dbReference type="PROSITE" id="PS51192">
    <property type="entry name" value="HELICASE_ATP_BIND_1"/>
    <property type="match status" value="1"/>
</dbReference>
<feature type="compositionally biased region" description="Basic residues" evidence="4">
    <location>
        <begin position="1005"/>
        <end position="1021"/>
    </location>
</feature>
<dbReference type="PANTHER" id="PTHR45626">
    <property type="entry name" value="TRANSCRIPTION TERMINATION FACTOR 2-RELATED"/>
    <property type="match status" value="1"/>
</dbReference>
<feature type="compositionally biased region" description="Basic and acidic residues" evidence="4">
    <location>
        <begin position="1079"/>
        <end position="1096"/>
    </location>
</feature>
<evidence type="ECO:0000259" key="5">
    <source>
        <dbReference type="PROSITE" id="PS51192"/>
    </source>
</evidence>
<evidence type="ECO:0000259" key="6">
    <source>
        <dbReference type="PROSITE" id="PS51194"/>
    </source>
</evidence>
<dbReference type="SMART" id="SM00487">
    <property type="entry name" value="DEXDc"/>
    <property type="match status" value="1"/>
</dbReference>
<feature type="compositionally biased region" description="Low complexity" evidence="4">
    <location>
        <begin position="1101"/>
        <end position="1118"/>
    </location>
</feature>
<dbReference type="PROSITE" id="PS51194">
    <property type="entry name" value="HELICASE_CTER"/>
    <property type="match status" value="1"/>
</dbReference>
<evidence type="ECO:0000313" key="8">
    <source>
        <dbReference type="Proteomes" id="UP000307440"/>
    </source>
</evidence>
<evidence type="ECO:0000313" key="7">
    <source>
        <dbReference type="EMBL" id="TFK19678.1"/>
    </source>
</evidence>
<dbReference type="AlphaFoldDB" id="A0A5C3KUV9"/>